<gene>
    <name evidence="2" type="ORF">B0A65_21880</name>
</gene>
<evidence type="ECO:0000313" key="3">
    <source>
        <dbReference type="Proteomes" id="UP000198382"/>
    </source>
</evidence>
<dbReference type="EMBL" id="MUGV01000045">
    <property type="protein sequence ID" value="OXA75389.1"/>
    <property type="molecule type" value="Genomic_DNA"/>
</dbReference>
<organism evidence="2 3">
    <name type="scientific">Flavobacterium frigidimaris</name>
    <dbReference type="NCBI Taxonomy" id="262320"/>
    <lineage>
        <taxon>Bacteria</taxon>
        <taxon>Pseudomonadati</taxon>
        <taxon>Bacteroidota</taxon>
        <taxon>Flavobacteriia</taxon>
        <taxon>Flavobacteriales</taxon>
        <taxon>Flavobacteriaceae</taxon>
        <taxon>Flavobacterium</taxon>
    </lineage>
</organism>
<evidence type="ECO:0000313" key="2">
    <source>
        <dbReference type="EMBL" id="OXA75389.1"/>
    </source>
</evidence>
<feature type="transmembrane region" description="Helical" evidence="1">
    <location>
        <begin position="272"/>
        <end position="292"/>
    </location>
</feature>
<feature type="transmembrane region" description="Helical" evidence="1">
    <location>
        <begin position="119"/>
        <end position="137"/>
    </location>
</feature>
<feature type="transmembrane region" description="Helical" evidence="1">
    <location>
        <begin position="215"/>
        <end position="238"/>
    </location>
</feature>
<feature type="transmembrane region" description="Helical" evidence="1">
    <location>
        <begin position="143"/>
        <end position="163"/>
    </location>
</feature>
<keyword evidence="1" id="KW-0812">Transmembrane</keyword>
<feature type="transmembrane region" description="Helical" evidence="1">
    <location>
        <begin position="175"/>
        <end position="195"/>
    </location>
</feature>
<feature type="transmembrane region" description="Helical" evidence="1">
    <location>
        <begin position="49"/>
        <end position="70"/>
    </location>
</feature>
<comment type="caution">
    <text evidence="2">The sequence shown here is derived from an EMBL/GenBank/DDBJ whole genome shotgun (WGS) entry which is preliminary data.</text>
</comment>
<feature type="transmembrane region" description="Helical" evidence="1">
    <location>
        <begin position="90"/>
        <end position="107"/>
    </location>
</feature>
<evidence type="ECO:0000256" key="1">
    <source>
        <dbReference type="SAM" id="Phobius"/>
    </source>
</evidence>
<name>A0ABX4BK21_FLAFR</name>
<reference evidence="2 3" key="1">
    <citation type="submission" date="2016-11" db="EMBL/GenBank/DDBJ databases">
        <title>Whole genomes of Flavobacteriaceae.</title>
        <authorList>
            <person name="Stine C."/>
            <person name="Li C."/>
            <person name="Tadesse D."/>
        </authorList>
    </citation>
    <scope>NUCLEOTIDE SEQUENCE [LARGE SCALE GENOMIC DNA]</scope>
    <source>
        <strain evidence="2 3">DSM 15937</strain>
    </source>
</reference>
<protein>
    <submittedName>
        <fullName evidence="2">Uncharacterized protein</fullName>
    </submittedName>
</protein>
<keyword evidence="1" id="KW-1133">Transmembrane helix</keyword>
<sequence>MYLFVSGLLFYIVYDTYIKVTSGSHLIPINVFALLAGVIFESKRITNRWIMVVIIAIVSFFIAYAFLNLIGESLNRRQGIVLMLNSSITIWPPIFLVLYFIFSLLFYKYRIIPKLTEGITLLQSIAVIYWVVDYRLINSDTIFIQTFLIIGLLFSLYSIFHAFTNTHLSHTHKLILSIWSSIIMLLFALDNLHLIDQSEPVENIENLQEILYLGLQYFLLGISSIYIIQNFILLFRFLPLPWNFFNSKYFDKVRDLKDDHIYRYSDQQVSPLHSLICILFVGTIFSLNYYHQIVPKQFLIWMAFVTFPFLFTIYNHLIGKKNYAYLLLLFLFISCNNKAEKIEKINPNNIKQNEVVSDLTSEQIEKIKNIHATFAEVDKSSLEQTITDFKRDLHPQDEIEIWMQMAKAYEAYLSKNKKNLNEKKEIFRLILSRSMMNSEEAIENSNLKYLSKKQAEEVLSFYNSAPQPLIVE</sequence>
<keyword evidence="3" id="KW-1185">Reference proteome</keyword>
<proteinExistence type="predicted"/>
<dbReference type="Proteomes" id="UP000198382">
    <property type="component" value="Unassembled WGS sequence"/>
</dbReference>
<accession>A0ABX4BK21</accession>
<feature type="transmembrane region" description="Helical" evidence="1">
    <location>
        <begin position="20"/>
        <end position="40"/>
    </location>
</feature>
<feature type="transmembrane region" description="Helical" evidence="1">
    <location>
        <begin position="298"/>
        <end position="317"/>
    </location>
</feature>
<keyword evidence="1" id="KW-0472">Membrane</keyword>